<evidence type="ECO:0000313" key="1">
    <source>
        <dbReference type="EMBL" id="OQQ81584.1"/>
    </source>
</evidence>
<evidence type="ECO:0000313" key="2">
    <source>
        <dbReference type="Proteomes" id="UP000192638"/>
    </source>
</evidence>
<reference evidence="1 2" key="1">
    <citation type="submission" date="2017-03" db="EMBL/GenBank/DDBJ databases">
        <title>Phylogenomics and comparative genomics of Lactobacillus salivarius, a mammalian gut commensal.</title>
        <authorList>
            <person name="Harris H.M."/>
        </authorList>
    </citation>
    <scope>NUCLEOTIDE SEQUENCE [LARGE SCALE GENOMIC DNA]</scope>
    <source>
        <strain evidence="1 2">LMG 14477</strain>
    </source>
</reference>
<dbReference type="AlphaFoldDB" id="A0A1V9QNF2"/>
<dbReference type="RefSeq" id="WP_081531117.1">
    <property type="nucleotide sequence ID" value="NZ_NBEB01000110.1"/>
</dbReference>
<organism evidence="1 2">
    <name type="scientific">Ligilactobacillus salivarius</name>
    <dbReference type="NCBI Taxonomy" id="1624"/>
    <lineage>
        <taxon>Bacteria</taxon>
        <taxon>Bacillati</taxon>
        <taxon>Bacillota</taxon>
        <taxon>Bacilli</taxon>
        <taxon>Lactobacillales</taxon>
        <taxon>Lactobacillaceae</taxon>
        <taxon>Ligilactobacillus</taxon>
    </lineage>
</organism>
<dbReference type="Proteomes" id="UP000192638">
    <property type="component" value="Unassembled WGS sequence"/>
</dbReference>
<proteinExistence type="predicted"/>
<dbReference type="EMBL" id="NBEB01000110">
    <property type="protein sequence ID" value="OQQ81584.1"/>
    <property type="molecule type" value="Genomic_DNA"/>
</dbReference>
<comment type="caution">
    <text evidence="1">The sequence shown here is derived from an EMBL/GenBank/DDBJ whole genome shotgun (WGS) entry which is preliminary data.</text>
</comment>
<protein>
    <submittedName>
        <fullName evidence="1">Uncharacterized protein</fullName>
    </submittedName>
</protein>
<sequence length="75" mass="9014">MSNDYEKGQKDMLALIKDAYYKADKETFEQLLDAEDENEIQNFLKCDYIKQGMRIERARFLREIKELADRYGIKI</sequence>
<gene>
    <name evidence="1" type="ORF">B6U60_09940</name>
</gene>
<accession>A0A1V9QNF2</accession>
<name>A0A1V9QNF2_9LACO</name>